<sequence length="195" mass="21395">MGLTAMWWSHGGWVSRDGEGNGSRRMGFTGWGMVKGVGHGGGAMGWRGGGEVVIGGSSRRPRPKLPSLGLESPLRADLPVKEIRCSLEVVAVLADHPPKIKAQQQLSSCAFNDFVCTVTRRVSQGARLRDKRVITHFPNMTGLRLPQTVRSPFLQLGRGPGFPSPTGWTFPVLQRESMLVSREANLIVEHQESRW</sequence>
<reference evidence="1" key="1">
    <citation type="submission" date="2018-02" db="EMBL/GenBank/DDBJ databases">
        <authorList>
            <person name="Cohen D.B."/>
            <person name="Kent A.D."/>
        </authorList>
    </citation>
    <scope>NUCLEOTIDE SEQUENCE</scope>
</reference>
<gene>
    <name evidence="1" type="ORF">FSB_LOCUS53092</name>
</gene>
<protein>
    <submittedName>
        <fullName evidence="1">Uncharacterized protein</fullName>
    </submittedName>
</protein>
<evidence type="ECO:0000313" key="1">
    <source>
        <dbReference type="EMBL" id="SPD25210.1"/>
    </source>
</evidence>
<organism evidence="1">
    <name type="scientific">Fagus sylvatica</name>
    <name type="common">Beechnut</name>
    <dbReference type="NCBI Taxonomy" id="28930"/>
    <lineage>
        <taxon>Eukaryota</taxon>
        <taxon>Viridiplantae</taxon>
        <taxon>Streptophyta</taxon>
        <taxon>Embryophyta</taxon>
        <taxon>Tracheophyta</taxon>
        <taxon>Spermatophyta</taxon>
        <taxon>Magnoliopsida</taxon>
        <taxon>eudicotyledons</taxon>
        <taxon>Gunneridae</taxon>
        <taxon>Pentapetalae</taxon>
        <taxon>rosids</taxon>
        <taxon>fabids</taxon>
        <taxon>Fagales</taxon>
        <taxon>Fagaceae</taxon>
        <taxon>Fagus</taxon>
    </lineage>
</organism>
<accession>A0A2N9IM36</accession>
<proteinExistence type="predicted"/>
<dbReference type="EMBL" id="OIVN01006107">
    <property type="protein sequence ID" value="SPD25210.1"/>
    <property type="molecule type" value="Genomic_DNA"/>
</dbReference>
<dbReference type="AlphaFoldDB" id="A0A2N9IM36"/>
<name>A0A2N9IM36_FAGSY</name>